<dbReference type="InterPro" id="IPR011049">
    <property type="entry name" value="Serralysin-like_metalloprot_C"/>
</dbReference>
<gene>
    <name evidence="2" type="ORF">L2X98_22190</name>
</gene>
<name>A0ABY5NN09_9MICO</name>
<dbReference type="Proteomes" id="UP001054811">
    <property type="component" value="Chromosome"/>
</dbReference>
<feature type="compositionally biased region" description="Basic and acidic residues" evidence="1">
    <location>
        <begin position="117"/>
        <end position="126"/>
    </location>
</feature>
<dbReference type="PRINTS" id="PR00313">
    <property type="entry name" value="CABNDNGRPT"/>
</dbReference>
<keyword evidence="3" id="KW-1185">Reference proteome</keyword>
<reference evidence="2" key="1">
    <citation type="submission" date="2022-01" db="EMBL/GenBank/DDBJ databases">
        <title>Microbacterium eymi and Microbacterium rhizovicinus sp. nov., isolated from the rhizospheric soil of Elymus tsukushiensis, a plant native to the Dokdo Islands, Republic of Korea.</title>
        <authorList>
            <person name="Hwang Y.J."/>
        </authorList>
    </citation>
    <scope>NUCLEOTIDE SEQUENCE</scope>
    <source>
        <strain evidence="2">KUDC0405</strain>
    </source>
</reference>
<accession>A0ABY5NN09</accession>
<dbReference type="RefSeq" id="WP_259613195.1">
    <property type="nucleotide sequence ID" value="NZ_CP091139.2"/>
</dbReference>
<sequence length="283" mass="29476">MLTGTRILSPVDGSSLIAGTNLGAGTLPCQWIDPDGLTPAACADYGYQRDPRGAHVRYIQLYDQSFTPPAGTFSDSDIAGGAGDDVLFGQLGDDWIQGDGSVIDDAGRITIDVQTRDTVTDRRSSAEDAAGPGSDGDDYVEGNGGADVIYGDLGQDDLVGGSFDLFGLVTRDQRPDGADTIYGGAGTRTALNDPGDLSAAGHAHDADVIMGDNGDIYRLVGTSGSATRDAYGRAKPALAFLTFTYDTGTEKIVPRSYSSLDYTVGVAASTDIGASRSDPRRRR</sequence>
<organism evidence="2 3">
    <name type="scientific">Microbacterium elymi</name>
    <dbReference type="NCBI Taxonomy" id="2909587"/>
    <lineage>
        <taxon>Bacteria</taxon>
        <taxon>Bacillati</taxon>
        <taxon>Actinomycetota</taxon>
        <taxon>Actinomycetes</taxon>
        <taxon>Micrococcales</taxon>
        <taxon>Microbacteriaceae</taxon>
        <taxon>Microbacterium</taxon>
    </lineage>
</organism>
<feature type="region of interest" description="Disordered" evidence="1">
    <location>
        <begin position="117"/>
        <end position="140"/>
    </location>
</feature>
<evidence type="ECO:0008006" key="4">
    <source>
        <dbReference type="Google" id="ProtNLM"/>
    </source>
</evidence>
<dbReference type="InterPro" id="IPR001343">
    <property type="entry name" value="Hemolysn_Ca-bd"/>
</dbReference>
<proteinExistence type="predicted"/>
<evidence type="ECO:0000313" key="3">
    <source>
        <dbReference type="Proteomes" id="UP001054811"/>
    </source>
</evidence>
<dbReference type="EMBL" id="CP091139">
    <property type="protein sequence ID" value="UUT36535.1"/>
    <property type="molecule type" value="Genomic_DNA"/>
</dbReference>
<dbReference type="SUPFAM" id="SSF51120">
    <property type="entry name" value="beta-Roll"/>
    <property type="match status" value="1"/>
</dbReference>
<dbReference type="Gene3D" id="2.150.10.10">
    <property type="entry name" value="Serralysin-like metalloprotease, C-terminal"/>
    <property type="match status" value="1"/>
</dbReference>
<evidence type="ECO:0000256" key="1">
    <source>
        <dbReference type="SAM" id="MobiDB-lite"/>
    </source>
</evidence>
<protein>
    <recommendedName>
        <fullName evidence="4">Calcium-binding protein</fullName>
    </recommendedName>
</protein>
<evidence type="ECO:0000313" key="2">
    <source>
        <dbReference type="EMBL" id="UUT36535.1"/>
    </source>
</evidence>
<dbReference type="Pfam" id="PF00353">
    <property type="entry name" value="HemolysinCabind"/>
    <property type="match status" value="3"/>
</dbReference>